<feature type="non-terminal residue" evidence="1">
    <location>
        <position position="1"/>
    </location>
</feature>
<sequence length="143" mass="17589">KKEEFKKYTQNNPSLSLNSNWWAIRYLENYLASFKKHHHLSDIKKISYNLFVRHFVWSEIIWLFKNFIEINETIIKNIQEKFPEKTDLIDWKIIQIFLIRIIFLLKNKDKWQNIDLAISYTKLKIDELLDWEIGEHRFISMEA</sequence>
<organism evidence="1">
    <name type="scientific">uncultured bacterium</name>
    <name type="common">gcode 4</name>
    <dbReference type="NCBI Taxonomy" id="1234023"/>
    <lineage>
        <taxon>Bacteria</taxon>
        <taxon>environmental samples</taxon>
    </lineage>
</organism>
<proteinExistence type="predicted"/>
<evidence type="ECO:0000313" key="1">
    <source>
        <dbReference type="EMBL" id="EKE26802.1"/>
    </source>
</evidence>
<reference evidence="1" key="1">
    <citation type="journal article" date="2012" name="Science">
        <title>Fermentation, hydrogen, and sulfur metabolism in multiple uncultivated bacterial phyla.</title>
        <authorList>
            <person name="Wrighton K.C."/>
            <person name="Thomas B.C."/>
            <person name="Sharon I."/>
            <person name="Miller C.S."/>
            <person name="Castelle C.J."/>
            <person name="VerBerkmoes N.C."/>
            <person name="Wilkins M.J."/>
            <person name="Hettich R.L."/>
            <person name="Lipton M.S."/>
            <person name="Williams K.H."/>
            <person name="Long P.E."/>
            <person name="Banfield J.F."/>
        </authorList>
    </citation>
    <scope>NUCLEOTIDE SEQUENCE [LARGE SCALE GENOMIC DNA]</scope>
</reference>
<protein>
    <submittedName>
        <fullName evidence="1">Uncharacterized protein</fullName>
    </submittedName>
</protein>
<gene>
    <name evidence="1" type="ORF">ACD_4C00141G0001</name>
</gene>
<dbReference type="AlphaFoldDB" id="K2FY23"/>
<dbReference type="EMBL" id="AMFJ01000657">
    <property type="protein sequence ID" value="EKE26802.1"/>
    <property type="molecule type" value="Genomic_DNA"/>
</dbReference>
<accession>K2FY23</accession>
<name>K2FY23_9BACT</name>
<comment type="caution">
    <text evidence="1">The sequence shown here is derived from an EMBL/GenBank/DDBJ whole genome shotgun (WGS) entry which is preliminary data.</text>
</comment>